<accession>K9WMM7</accession>
<gene>
    <name evidence="1" type="ORF">Mic7113_5829</name>
</gene>
<dbReference type="Proteomes" id="UP000010471">
    <property type="component" value="Chromosome"/>
</dbReference>
<proteinExistence type="predicted"/>
<name>K9WMM7_9CYAN</name>
<dbReference type="EMBL" id="CP003630">
    <property type="protein sequence ID" value="AFZ21448.1"/>
    <property type="molecule type" value="Genomic_DNA"/>
</dbReference>
<sequence length="63" mass="7466">MSTIREIVYQVLQSGYLTVETEEQLRQMFAVRYDLDDIEALTRLQQATTYGRVKQQSRELIHC</sequence>
<keyword evidence="2" id="KW-1185">Reference proteome</keyword>
<protein>
    <submittedName>
        <fullName evidence="1">Uncharacterized protein</fullName>
    </submittedName>
</protein>
<dbReference type="OrthoDB" id="466921at2"/>
<dbReference type="AlphaFoldDB" id="K9WMM7"/>
<organism evidence="1 2">
    <name type="scientific">Allocoleopsis franciscana PCC 7113</name>
    <dbReference type="NCBI Taxonomy" id="1173027"/>
    <lineage>
        <taxon>Bacteria</taxon>
        <taxon>Bacillati</taxon>
        <taxon>Cyanobacteriota</taxon>
        <taxon>Cyanophyceae</taxon>
        <taxon>Coleofasciculales</taxon>
        <taxon>Coleofasciculaceae</taxon>
        <taxon>Allocoleopsis</taxon>
        <taxon>Allocoleopsis franciscana</taxon>
    </lineage>
</organism>
<dbReference type="STRING" id="1173027.Mic7113_5829"/>
<reference evidence="1 2" key="1">
    <citation type="submission" date="2012-06" db="EMBL/GenBank/DDBJ databases">
        <title>Finished chromosome of genome of Microcoleus sp. PCC 7113.</title>
        <authorList>
            <consortium name="US DOE Joint Genome Institute"/>
            <person name="Gugger M."/>
            <person name="Coursin T."/>
            <person name="Rippka R."/>
            <person name="Tandeau De Marsac N."/>
            <person name="Huntemann M."/>
            <person name="Wei C.-L."/>
            <person name="Han J."/>
            <person name="Detter J.C."/>
            <person name="Han C."/>
            <person name="Tapia R."/>
            <person name="Chen A."/>
            <person name="Kyrpides N."/>
            <person name="Mavromatis K."/>
            <person name="Markowitz V."/>
            <person name="Szeto E."/>
            <person name="Ivanova N."/>
            <person name="Pagani I."/>
            <person name="Pati A."/>
            <person name="Goodwin L."/>
            <person name="Nordberg H.P."/>
            <person name="Cantor M.N."/>
            <person name="Hua S.X."/>
            <person name="Woyke T."/>
            <person name="Kerfeld C.A."/>
        </authorList>
    </citation>
    <scope>NUCLEOTIDE SEQUENCE [LARGE SCALE GENOMIC DNA]</scope>
    <source>
        <strain evidence="1 2">PCC 7113</strain>
    </source>
</reference>
<dbReference type="KEGG" id="mic:Mic7113_5829"/>
<dbReference type="RefSeq" id="WP_015185577.1">
    <property type="nucleotide sequence ID" value="NC_019738.1"/>
</dbReference>
<dbReference type="HOGENOM" id="CLU_196740_0_0_3"/>
<evidence type="ECO:0000313" key="2">
    <source>
        <dbReference type="Proteomes" id="UP000010471"/>
    </source>
</evidence>
<evidence type="ECO:0000313" key="1">
    <source>
        <dbReference type="EMBL" id="AFZ21448.1"/>
    </source>
</evidence>